<dbReference type="Proteomes" id="UP001589865">
    <property type="component" value="Unassembled WGS sequence"/>
</dbReference>
<comment type="caution">
    <text evidence="3">The sequence shown here is derived from an EMBL/GenBank/DDBJ whole genome shotgun (WGS) entry which is preliminary data.</text>
</comment>
<evidence type="ECO:0000313" key="4">
    <source>
        <dbReference type="Proteomes" id="UP001589865"/>
    </source>
</evidence>
<dbReference type="RefSeq" id="WP_377045746.1">
    <property type="nucleotide sequence ID" value="NZ_JBHLUN010000012.1"/>
</dbReference>
<dbReference type="EMBL" id="JBHLUN010000012">
    <property type="protein sequence ID" value="MFC0409999.1"/>
    <property type="molecule type" value="Genomic_DNA"/>
</dbReference>
<dbReference type="InterPro" id="IPR001387">
    <property type="entry name" value="Cro/C1-type_HTH"/>
</dbReference>
<reference evidence="3 4" key="1">
    <citation type="submission" date="2024-09" db="EMBL/GenBank/DDBJ databases">
        <authorList>
            <person name="Sun Q."/>
            <person name="Mori K."/>
        </authorList>
    </citation>
    <scope>NUCLEOTIDE SEQUENCE [LARGE SCALE GENOMIC DNA]</scope>
    <source>
        <strain evidence="3 4">TBRC 5777</strain>
    </source>
</reference>
<dbReference type="CDD" id="cd00093">
    <property type="entry name" value="HTH_XRE"/>
    <property type="match status" value="1"/>
</dbReference>
<proteinExistence type="predicted"/>
<gene>
    <name evidence="3" type="ORF">ACFFGY_17230</name>
</gene>
<dbReference type="InterPro" id="IPR010982">
    <property type="entry name" value="Lambda_DNA-bd_dom_sf"/>
</dbReference>
<protein>
    <submittedName>
        <fullName evidence="3">Helix-turn-helix domain-containing protein</fullName>
    </submittedName>
</protein>
<feature type="domain" description="HTH cro/C1-type" evidence="2">
    <location>
        <begin position="33"/>
        <end position="72"/>
    </location>
</feature>
<keyword evidence="4" id="KW-1185">Reference proteome</keyword>
<dbReference type="PROSITE" id="PS50943">
    <property type="entry name" value="HTH_CROC1"/>
    <property type="match status" value="1"/>
</dbReference>
<evidence type="ECO:0000259" key="2">
    <source>
        <dbReference type="PROSITE" id="PS50943"/>
    </source>
</evidence>
<feature type="region of interest" description="Disordered" evidence="1">
    <location>
        <begin position="125"/>
        <end position="145"/>
    </location>
</feature>
<evidence type="ECO:0000256" key="1">
    <source>
        <dbReference type="SAM" id="MobiDB-lite"/>
    </source>
</evidence>
<dbReference type="Gene3D" id="1.10.260.40">
    <property type="entry name" value="lambda repressor-like DNA-binding domains"/>
    <property type="match status" value="1"/>
</dbReference>
<evidence type="ECO:0000313" key="3">
    <source>
        <dbReference type="EMBL" id="MFC0409999.1"/>
    </source>
</evidence>
<organism evidence="3 4">
    <name type="scientific">Roseomonas elaeocarpi</name>
    <dbReference type="NCBI Taxonomy" id="907779"/>
    <lineage>
        <taxon>Bacteria</taxon>
        <taxon>Pseudomonadati</taxon>
        <taxon>Pseudomonadota</taxon>
        <taxon>Alphaproteobacteria</taxon>
        <taxon>Acetobacterales</taxon>
        <taxon>Roseomonadaceae</taxon>
        <taxon>Roseomonas</taxon>
    </lineage>
</organism>
<dbReference type="SMART" id="SM00530">
    <property type="entry name" value="HTH_XRE"/>
    <property type="match status" value="1"/>
</dbReference>
<accession>A0ABV6JW84</accession>
<sequence length="145" mass="15543">MIDEDPSDAISPMAERIESRLERLDLDPEAANKRAGLPPGLILKLLRGEAPPPRGTALRKLAEVLETSISYLVGLDPDTAPPPELLQEDQGDFGLLSGDQEALLRAYAKLDFAAKQALLVVATRMGGPAPEPEPVKRATGGRRKA</sequence>
<dbReference type="SUPFAM" id="SSF47413">
    <property type="entry name" value="lambda repressor-like DNA-binding domains"/>
    <property type="match status" value="1"/>
</dbReference>
<name>A0ABV6JW84_9PROT</name>